<protein>
    <submittedName>
        <fullName evidence="1">Uncharacterized protein</fullName>
    </submittedName>
</protein>
<evidence type="ECO:0000313" key="2">
    <source>
        <dbReference type="Proteomes" id="UP001063698"/>
    </source>
</evidence>
<dbReference type="AlphaFoldDB" id="A0A977PK39"/>
<dbReference type="KEGG" id="ipc:IPA_05160"/>
<sequence length="114" mass="12573">MSKRQIVIEGSAKIGKLNIAPLNLSLSPEDLSSPLSLQMALNKILENLANAFEGNVKPHYFAEVKFSDHLGMPVSFAIDLGDKLPPFSKDKVKARIIIELYEDEEEEGNPDVPP</sequence>
<organism evidence="1 2">
    <name type="scientific">Ignicoccus pacificus DSM 13166</name>
    <dbReference type="NCBI Taxonomy" id="940294"/>
    <lineage>
        <taxon>Archaea</taxon>
        <taxon>Thermoproteota</taxon>
        <taxon>Thermoprotei</taxon>
        <taxon>Desulfurococcales</taxon>
        <taxon>Desulfurococcaceae</taxon>
        <taxon>Ignicoccus</taxon>
    </lineage>
</organism>
<dbReference type="Proteomes" id="UP001063698">
    <property type="component" value="Chromosome"/>
</dbReference>
<gene>
    <name evidence="1" type="ORF">IPA_05160</name>
</gene>
<accession>A0A977PK39</accession>
<dbReference type="EMBL" id="CP006868">
    <property type="protein sequence ID" value="UXD21528.1"/>
    <property type="molecule type" value="Genomic_DNA"/>
</dbReference>
<reference evidence="1" key="1">
    <citation type="submission" date="2013-11" db="EMBL/GenBank/DDBJ databases">
        <title>Comparative genomics of Ignicoccus.</title>
        <authorList>
            <person name="Podar M."/>
        </authorList>
    </citation>
    <scope>NUCLEOTIDE SEQUENCE</scope>
    <source>
        <strain evidence="1">DSM 13166</strain>
    </source>
</reference>
<proteinExistence type="predicted"/>
<name>A0A977PK39_9CREN</name>
<keyword evidence="2" id="KW-1185">Reference proteome</keyword>
<evidence type="ECO:0000313" key="1">
    <source>
        <dbReference type="EMBL" id="UXD21528.1"/>
    </source>
</evidence>